<feature type="transmembrane region" description="Helical" evidence="1">
    <location>
        <begin position="39"/>
        <end position="57"/>
    </location>
</feature>
<keyword evidence="3" id="KW-1185">Reference proteome</keyword>
<gene>
    <name evidence="2" type="ORF">REJC140_03742</name>
</gene>
<feature type="transmembrane region" description="Helical" evidence="1">
    <location>
        <begin position="142"/>
        <end position="160"/>
    </location>
</feature>
<name>A0ABM8PR12_9HYPH</name>
<reference evidence="2 3" key="1">
    <citation type="submission" date="2020-11" db="EMBL/GenBank/DDBJ databases">
        <authorList>
            <person name="Lassalle F."/>
        </authorList>
    </citation>
    <scope>NUCLEOTIDE SEQUENCE [LARGE SCALE GENOMIC DNA]</scope>
    <source>
        <strain evidence="2 3">JC140</strain>
    </source>
</reference>
<dbReference type="RefSeq" id="WP_142593146.1">
    <property type="nucleotide sequence ID" value="NZ_CABFWF030000013.1"/>
</dbReference>
<evidence type="ECO:0008006" key="4">
    <source>
        <dbReference type="Google" id="ProtNLM"/>
    </source>
</evidence>
<evidence type="ECO:0000256" key="1">
    <source>
        <dbReference type="SAM" id="Phobius"/>
    </source>
</evidence>
<sequence>MTRPWHLLALALAGAAALIGLDIWTQGFGSGLVRETGGIEMASALLYAYAAITWLWTRPGDSWKTSWELPAIMFLMMGRELDLDKKLTSIGVLRSDLYLTDMAPIMERIFGVIALVFVAIVAFRVIASNGRAFIDGLQRWKAWAWALVVGIGFAVLSKSVDGIGRKLAPFGITLEQHTSLLMVILEELLELGVPVMFIVAVIASIRLADPTSNPRK</sequence>
<proteinExistence type="predicted"/>
<accession>A0ABM8PR12</accession>
<evidence type="ECO:0000313" key="2">
    <source>
        <dbReference type="EMBL" id="CAD7043825.1"/>
    </source>
</evidence>
<keyword evidence="1" id="KW-1133">Transmembrane helix</keyword>
<dbReference type="EMBL" id="CABFWF030000013">
    <property type="protein sequence ID" value="CAD7043825.1"/>
    <property type="molecule type" value="Genomic_DNA"/>
</dbReference>
<keyword evidence="1" id="KW-0812">Transmembrane</keyword>
<feature type="transmembrane region" description="Helical" evidence="1">
    <location>
        <begin position="191"/>
        <end position="208"/>
    </location>
</feature>
<feature type="transmembrane region" description="Helical" evidence="1">
    <location>
        <begin position="109"/>
        <end position="127"/>
    </location>
</feature>
<dbReference type="Proteomes" id="UP000606921">
    <property type="component" value="Unassembled WGS sequence"/>
</dbReference>
<evidence type="ECO:0000313" key="3">
    <source>
        <dbReference type="Proteomes" id="UP000606921"/>
    </source>
</evidence>
<comment type="caution">
    <text evidence="2">The sequence shown here is derived from an EMBL/GenBank/DDBJ whole genome shotgun (WGS) entry which is preliminary data.</text>
</comment>
<keyword evidence="1" id="KW-0472">Membrane</keyword>
<protein>
    <recommendedName>
        <fullName evidence="4">C4-dicarboxylate ABC transporter permease</fullName>
    </recommendedName>
</protein>
<organism evidence="2 3">
    <name type="scientific">Pseudorhizobium endolithicum</name>
    <dbReference type="NCBI Taxonomy" id="1191678"/>
    <lineage>
        <taxon>Bacteria</taxon>
        <taxon>Pseudomonadati</taxon>
        <taxon>Pseudomonadota</taxon>
        <taxon>Alphaproteobacteria</taxon>
        <taxon>Hyphomicrobiales</taxon>
        <taxon>Rhizobiaceae</taxon>
        <taxon>Rhizobium/Agrobacterium group</taxon>
        <taxon>Pseudorhizobium</taxon>
    </lineage>
</organism>